<feature type="domain" description="Fibronectin type-III" evidence="1">
    <location>
        <begin position="258"/>
        <end position="337"/>
    </location>
</feature>
<reference evidence="2" key="1">
    <citation type="submission" date="2018-06" db="EMBL/GenBank/DDBJ databases">
        <authorList>
            <person name="Zhirakovskaya E."/>
        </authorList>
    </citation>
    <scope>NUCLEOTIDE SEQUENCE</scope>
</reference>
<organism evidence="2">
    <name type="scientific">hydrothermal vent metagenome</name>
    <dbReference type="NCBI Taxonomy" id="652676"/>
    <lineage>
        <taxon>unclassified sequences</taxon>
        <taxon>metagenomes</taxon>
        <taxon>ecological metagenomes</taxon>
    </lineage>
</organism>
<dbReference type="CDD" id="cd00063">
    <property type="entry name" value="FN3"/>
    <property type="match status" value="1"/>
</dbReference>
<gene>
    <name evidence="2" type="ORF">MNBD_DELTA03-674</name>
</gene>
<proteinExistence type="predicted"/>
<dbReference type="PROSITE" id="PS51257">
    <property type="entry name" value="PROKAR_LIPOPROTEIN"/>
    <property type="match status" value="1"/>
</dbReference>
<sequence>MKLNTFPIIALCLVITGLTLSGCGRKTMPIPPQDAVPTPITDLTARQDGNKIDLNWSIPTRTTAGSALPQIDSFQIFRSVVTAADYCPGCPVKYSSVIELPLAQAVSRNKKRAHYSEPLLRPKHYYIYKVRTKAGWRLVSADSNSVSFLWLSQPEAPADLRARAGDGEVTLDWQPSTRLVDGTPITGGLNYIIYRGTSPDNLQPLTGTATQPPYIDTGLSNGQTYFYRTAARLKTKNTVVKGLNSNLVSARPRDLTPPPPPRNLTVVNSAQGIKLVWERLLTPDLAGYRIYRRLPDTDFKLIGGVDSGQARFIDHQPPSGAKLWYYAVSAFDRSTPANESPKSQEVLYESF</sequence>
<protein>
    <recommendedName>
        <fullName evidence="1">Fibronectin type-III domain-containing protein</fullName>
    </recommendedName>
</protein>
<dbReference type="SUPFAM" id="SSF49265">
    <property type="entry name" value="Fibronectin type III"/>
    <property type="match status" value="1"/>
</dbReference>
<dbReference type="InterPro" id="IPR036116">
    <property type="entry name" value="FN3_sf"/>
</dbReference>
<dbReference type="SMART" id="SM00060">
    <property type="entry name" value="FN3"/>
    <property type="match status" value="3"/>
</dbReference>
<name>A0A3B0VUH6_9ZZZZ</name>
<dbReference type="InterPro" id="IPR003961">
    <property type="entry name" value="FN3_dom"/>
</dbReference>
<dbReference type="InterPro" id="IPR013783">
    <property type="entry name" value="Ig-like_fold"/>
</dbReference>
<feature type="domain" description="Fibronectin type-III" evidence="1">
    <location>
        <begin position="154"/>
        <end position="240"/>
    </location>
</feature>
<evidence type="ECO:0000313" key="2">
    <source>
        <dbReference type="EMBL" id="VAW35054.1"/>
    </source>
</evidence>
<evidence type="ECO:0000259" key="1">
    <source>
        <dbReference type="SMART" id="SM00060"/>
    </source>
</evidence>
<dbReference type="EMBL" id="UOEX01000112">
    <property type="protein sequence ID" value="VAW35054.1"/>
    <property type="molecule type" value="Genomic_DNA"/>
</dbReference>
<accession>A0A3B0VUH6</accession>
<feature type="domain" description="Fibronectin type-III" evidence="1">
    <location>
        <begin position="37"/>
        <end position="137"/>
    </location>
</feature>
<dbReference type="AlphaFoldDB" id="A0A3B0VUH6"/>
<dbReference type="Gene3D" id="2.60.40.10">
    <property type="entry name" value="Immunoglobulins"/>
    <property type="match status" value="2"/>
</dbReference>